<accession>A0A816DIC0</accession>
<protein>
    <submittedName>
        <fullName evidence="2">Uncharacterized protein</fullName>
    </submittedName>
</protein>
<dbReference type="EMBL" id="CAJNOR010008791">
    <property type="protein sequence ID" value="CAF1637620.1"/>
    <property type="molecule type" value="Genomic_DNA"/>
</dbReference>
<feature type="non-terminal residue" evidence="2">
    <location>
        <position position="1"/>
    </location>
</feature>
<name>A0A816DIC0_ADIRI</name>
<feature type="transmembrane region" description="Helical" evidence="1">
    <location>
        <begin position="68"/>
        <end position="89"/>
    </location>
</feature>
<keyword evidence="1" id="KW-0472">Membrane</keyword>
<gene>
    <name evidence="2" type="ORF">XAT740_LOCUS52744</name>
</gene>
<keyword evidence="3" id="KW-1185">Reference proteome</keyword>
<keyword evidence="1" id="KW-1133">Transmembrane helix</keyword>
<dbReference type="AlphaFoldDB" id="A0A816DIC0"/>
<evidence type="ECO:0000313" key="2">
    <source>
        <dbReference type="EMBL" id="CAF1637620.1"/>
    </source>
</evidence>
<keyword evidence="1" id="KW-0812">Transmembrane</keyword>
<evidence type="ECO:0000256" key="1">
    <source>
        <dbReference type="SAM" id="Phobius"/>
    </source>
</evidence>
<dbReference type="Proteomes" id="UP000663828">
    <property type="component" value="Unassembled WGS sequence"/>
</dbReference>
<proteinExistence type="predicted"/>
<evidence type="ECO:0000313" key="3">
    <source>
        <dbReference type="Proteomes" id="UP000663828"/>
    </source>
</evidence>
<comment type="caution">
    <text evidence="2">The sequence shown here is derived from an EMBL/GenBank/DDBJ whole genome shotgun (WGS) entry which is preliminary data.</text>
</comment>
<reference evidence="2" key="1">
    <citation type="submission" date="2021-02" db="EMBL/GenBank/DDBJ databases">
        <authorList>
            <person name="Nowell W R."/>
        </authorList>
    </citation>
    <scope>NUCLEOTIDE SEQUENCE</scope>
</reference>
<organism evidence="2 3">
    <name type="scientific">Adineta ricciae</name>
    <name type="common">Rotifer</name>
    <dbReference type="NCBI Taxonomy" id="249248"/>
    <lineage>
        <taxon>Eukaryota</taxon>
        <taxon>Metazoa</taxon>
        <taxon>Spiralia</taxon>
        <taxon>Gnathifera</taxon>
        <taxon>Rotifera</taxon>
        <taxon>Eurotatoria</taxon>
        <taxon>Bdelloidea</taxon>
        <taxon>Adinetida</taxon>
        <taxon>Adinetidae</taxon>
        <taxon>Adineta</taxon>
    </lineage>
</organism>
<sequence>EGLVCYYGQKTFQMNNQDQRNDFTKLIDDAIKASSNSSSANSVNNNLKPLTDNAKEPAETFWEKYKKFIFIGGGVGLVVTVTGVVIWYCRSSNNNSERRTSTTSTIV</sequence>